<keyword evidence="2" id="KW-1185">Reference proteome</keyword>
<dbReference type="Proteomes" id="UP000076858">
    <property type="component" value="Unassembled WGS sequence"/>
</dbReference>
<gene>
    <name evidence="1" type="ORF">APZ42_001487</name>
</gene>
<sequence length="99" mass="11410">MNSINAKLFKEDHGLALLARFSSLLVLYTHFVPKVYFYVKIIVNSLRFCNCAFSSSGCTNVLWWPQNHSVTWFNPGFGFFESGIQLYFAEILEVPDLLH</sequence>
<dbReference type="EMBL" id="LRGB01006193">
    <property type="protein sequence ID" value="KZS01753.1"/>
    <property type="molecule type" value="Genomic_DNA"/>
</dbReference>
<dbReference type="AlphaFoldDB" id="A0A164IY40"/>
<evidence type="ECO:0000313" key="1">
    <source>
        <dbReference type="EMBL" id="KZS01753.1"/>
    </source>
</evidence>
<evidence type="ECO:0000313" key="2">
    <source>
        <dbReference type="Proteomes" id="UP000076858"/>
    </source>
</evidence>
<comment type="caution">
    <text evidence="1">The sequence shown here is derived from an EMBL/GenBank/DDBJ whole genome shotgun (WGS) entry which is preliminary data.</text>
</comment>
<organism evidence="1 2">
    <name type="scientific">Daphnia magna</name>
    <dbReference type="NCBI Taxonomy" id="35525"/>
    <lineage>
        <taxon>Eukaryota</taxon>
        <taxon>Metazoa</taxon>
        <taxon>Ecdysozoa</taxon>
        <taxon>Arthropoda</taxon>
        <taxon>Crustacea</taxon>
        <taxon>Branchiopoda</taxon>
        <taxon>Diplostraca</taxon>
        <taxon>Cladocera</taxon>
        <taxon>Anomopoda</taxon>
        <taxon>Daphniidae</taxon>
        <taxon>Daphnia</taxon>
    </lineage>
</organism>
<reference evidence="1 2" key="1">
    <citation type="submission" date="2016-03" db="EMBL/GenBank/DDBJ databases">
        <title>EvidentialGene: Evidence-directed Construction of Genes on Genomes.</title>
        <authorList>
            <person name="Gilbert D.G."/>
            <person name="Choi J.-H."/>
            <person name="Mockaitis K."/>
            <person name="Colbourne J."/>
            <person name="Pfrender M."/>
        </authorList>
    </citation>
    <scope>NUCLEOTIDE SEQUENCE [LARGE SCALE GENOMIC DNA]</scope>
    <source>
        <strain evidence="1 2">Xinb3</strain>
        <tissue evidence="1">Complete organism</tissue>
    </source>
</reference>
<name>A0A164IY40_9CRUS</name>
<accession>A0A164IY40</accession>
<protein>
    <submittedName>
        <fullName evidence="1">Uncharacterized protein</fullName>
    </submittedName>
</protein>
<proteinExistence type="predicted"/>